<dbReference type="InterPro" id="IPR016161">
    <property type="entry name" value="Ald_DH/histidinol_DH"/>
</dbReference>
<dbReference type="GO" id="GO:0003995">
    <property type="term" value="F:acyl-CoA dehydrogenase activity"/>
    <property type="evidence" value="ECO:0007669"/>
    <property type="project" value="InterPro"/>
</dbReference>
<accession>A0AB39CGM4</accession>
<sequence>MNDWKGCLVAVEHADHLRHCLDDFLAQPLSLEADTLDRIVSGLESWAQALGPELGSEMGLPFLKTWWRAQQLRSVLRHEFGAGAELGPLDGTPEVGERSWASVGTVLHWPAANVPIQPLLSLTCGLLSGNRNIVRVPAGLVEFMRKVLECAPPSMAEVFDRVLFLAFPSDRRDLASMCAERSDAAMVWGGQEAVSQVRSLPFPHWARIQVFGPRTSAAMVLLDERLMAQADELKKLCRRIARETWQFDQEACSSPLVLYVQTPVSGAASDREAGPVVREAEHVFLQMLAQAFDEEQRAHPRRELSARMSVDIAKARADWLLEDEQAQVIASKGPAWTILHGGRMNREPALLQGKTLNVVSTDDLEAIAASMDGSVQTLGVWVCDPDLEQRVVRAAQHCGVDRVVRLGMMHVFNTPWDGHELVRSLCRRVHFISTPMERSANA</sequence>
<reference evidence="2" key="1">
    <citation type="submission" date="2024-05" db="EMBL/GenBank/DDBJ databases">
        <authorList>
            <person name="Luo Y.-C."/>
            <person name="Nicholds J."/>
            <person name="Mortimer T."/>
            <person name="Maboni G."/>
        </authorList>
    </citation>
    <scope>NUCLEOTIDE SEQUENCE</scope>
    <source>
        <strain evidence="2">153920</strain>
    </source>
</reference>
<proteinExistence type="predicted"/>
<dbReference type="SUPFAM" id="SSF53720">
    <property type="entry name" value="ALDH-like"/>
    <property type="match status" value="1"/>
</dbReference>
<protein>
    <submittedName>
        <fullName evidence="2">Acyl-CoA reductase</fullName>
    </submittedName>
</protein>
<keyword evidence="1" id="KW-0521">NADP</keyword>
<dbReference type="InterPro" id="IPR008670">
    <property type="entry name" value="CoA_reduct_LuxC"/>
</dbReference>
<gene>
    <name evidence="2" type="ORF">ABRY99_09115</name>
</gene>
<dbReference type="GO" id="GO:0008218">
    <property type="term" value="P:bioluminescence"/>
    <property type="evidence" value="ECO:0007669"/>
    <property type="project" value="InterPro"/>
</dbReference>
<organism evidence="2">
    <name type="scientific">Castellaniella ginsengisoli</name>
    <dbReference type="NCBI Taxonomy" id="546114"/>
    <lineage>
        <taxon>Bacteria</taxon>
        <taxon>Pseudomonadati</taxon>
        <taxon>Pseudomonadota</taxon>
        <taxon>Betaproteobacteria</taxon>
        <taxon>Burkholderiales</taxon>
        <taxon>Alcaligenaceae</taxon>
        <taxon>Castellaniella</taxon>
    </lineage>
</organism>
<evidence type="ECO:0000256" key="1">
    <source>
        <dbReference type="ARBA" id="ARBA00022857"/>
    </source>
</evidence>
<dbReference type="RefSeq" id="WP_368643070.1">
    <property type="nucleotide sequence ID" value="NZ_CP158252.1"/>
</dbReference>
<dbReference type="AlphaFoldDB" id="A0AB39CGM4"/>
<evidence type="ECO:0000313" key="2">
    <source>
        <dbReference type="EMBL" id="XDJ41113.1"/>
    </source>
</evidence>
<dbReference type="EMBL" id="CP158252">
    <property type="protein sequence ID" value="XDJ41113.1"/>
    <property type="molecule type" value="Genomic_DNA"/>
</dbReference>
<name>A0AB39CGM4_9BURK</name>
<dbReference type="Pfam" id="PF05893">
    <property type="entry name" value="LuxC"/>
    <property type="match status" value="1"/>
</dbReference>